<dbReference type="PANTHER" id="PTHR30574:SF1">
    <property type="entry name" value="SULPHUR TRANSPORT DOMAIN-CONTAINING PROTEIN"/>
    <property type="match status" value="1"/>
</dbReference>
<evidence type="ECO:0000256" key="3">
    <source>
        <dbReference type="ARBA" id="ARBA00022475"/>
    </source>
</evidence>
<feature type="transmembrane region" description="Helical" evidence="9">
    <location>
        <begin position="12"/>
        <end position="29"/>
    </location>
</feature>
<keyword evidence="3" id="KW-1003">Cell membrane</keyword>
<evidence type="ECO:0000256" key="5">
    <source>
        <dbReference type="ARBA" id="ARBA00022692"/>
    </source>
</evidence>
<proteinExistence type="inferred from homology"/>
<keyword evidence="5 9" id="KW-0812">Transmembrane</keyword>
<dbReference type="GO" id="GO:0005886">
    <property type="term" value="C:plasma membrane"/>
    <property type="evidence" value="ECO:0007669"/>
    <property type="project" value="UniProtKB-SubCell"/>
</dbReference>
<keyword evidence="6 9" id="KW-1133">Transmembrane helix</keyword>
<evidence type="ECO:0000313" key="10">
    <source>
        <dbReference type="EMBL" id="BAV32663.1"/>
    </source>
</evidence>
<gene>
    <name evidence="10" type="ORF">SCL_0341</name>
</gene>
<reference evidence="10 11" key="1">
    <citation type="submission" date="2015-05" db="EMBL/GenBank/DDBJ databases">
        <title>Complete genome sequence of a sulfur-oxidizing gammaproteobacterium strain HA5.</title>
        <authorList>
            <person name="Miura A."/>
            <person name="Kojima H."/>
            <person name="Fukui M."/>
        </authorList>
    </citation>
    <scope>NUCLEOTIDE SEQUENCE [LARGE SCALE GENOMIC DNA]</scope>
    <source>
        <strain evidence="10 11">HA5</strain>
    </source>
</reference>
<feature type="transmembrane region" description="Helical" evidence="9">
    <location>
        <begin position="75"/>
        <end position="94"/>
    </location>
</feature>
<dbReference type="EMBL" id="AP014879">
    <property type="protein sequence ID" value="BAV32663.1"/>
    <property type="molecule type" value="Genomic_DNA"/>
</dbReference>
<evidence type="ECO:0000313" key="11">
    <source>
        <dbReference type="Proteomes" id="UP000243180"/>
    </source>
</evidence>
<evidence type="ECO:0000256" key="4">
    <source>
        <dbReference type="ARBA" id="ARBA00022519"/>
    </source>
</evidence>
<dbReference type="OrthoDB" id="7873196at2"/>
<dbReference type="InParanoid" id="A0A1B4XCW5"/>
<dbReference type="Proteomes" id="UP000243180">
    <property type="component" value="Chromosome"/>
</dbReference>
<evidence type="ECO:0000256" key="2">
    <source>
        <dbReference type="ARBA" id="ARBA00022448"/>
    </source>
</evidence>
<keyword evidence="11" id="KW-1185">Reference proteome</keyword>
<evidence type="ECO:0000256" key="7">
    <source>
        <dbReference type="ARBA" id="ARBA00023136"/>
    </source>
</evidence>
<evidence type="ECO:0000256" key="6">
    <source>
        <dbReference type="ARBA" id="ARBA00022989"/>
    </source>
</evidence>
<evidence type="ECO:0000256" key="1">
    <source>
        <dbReference type="ARBA" id="ARBA00004429"/>
    </source>
</evidence>
<feature type="transmembrane region" description="Helical" evidence="9">
    <location>
        <begin position="143"/>
        <end position="167"/>
    </location>
</feature>
<organism evidence="10 11">
    <name type="scientific">Sulfuricaulis limicola</name>
    <dbReference type="NCBI Taxonomy" id="1620215"/>
    <lineage>
        <taxon>Bacteria</taxon>
        <taxon>Pseudomonadati</taxon>
        <taxon>Pseudomonadota</taxon>
        <taxon>Gammaproteobacteria</taxon>
        <taxon>Acidiferrobacterales</taxon>
        <taxon>Acidiferrobacteraceae</taxon>
        <taxon>Sulfuricaulis</taxon>
    </lineage>
</organism>
<keyword evidence="2" id="KW-0813">Transport</keyword>
<evidence type="ECO:0000256" key="9">
    <source>
        <dbReference type="SAM" id="Phobius"/>
    </source>
</evidence>
<feature type="transmembrane region" description="Helical" evidence="9">
    <location>
        <begin position="115"/>
        <end position="137"/>
    </location>
</feature>
<keyword evidence="4" id="KW-0997">Cell inner membrane</keyword>
<comment type="similarity">
    <text evidence="8">Belongs to the TsuA/YedE (TC 9.B.102) family.</text>
</comment>
<name>A0A1B4XCW5_9GAMM</name>
<dbReference type="AlphaFoldDB" id="A0A1B4XCW5"/>
<dbReference type="PANTHER" id="PTHR30574">
    <property type="entry name" value="INNER MEMBRANE PROTEIN YEDE"/>
    <property type="match status" value="1"/>
</dbReference>
<dbReference type="InterPro" id="IPR007272">
    <property type="entry name" value="Sulf_transp_TsuA/YedE"/>
</dbReference>
<accession>A0A1B4XCW5</accession>
<dbReference type="RefSeq" id="WP_096359384.1">
    <property type="nucleotide sequence ID" value="NZ_AP014879.1"/>
</dbReference>
<comment type="subcellular location">
    <subcellularLocation>
        <location evidence="1">Cell inner membrane</location>
        <topology evidence="1">Multi-pass membrane protein</topology>
    </subcellularLocation>
</comment>
<keyword evidence="7 9" id="KW-0472">Membrane</keyword>
<dbReference type="KEGG" id="slim:SCL_0341"/>
<dbReference type="Pfam" id="PF04143">
    <property type="entry name" value="Sulf_transp"/>
    <property type="match status" value="1"/>
</dbReference>
<evidence type="ECO:0000256" key="8">
    <source>
        <dbReference type="ARBA" id="ARBA00035655"/>
    </source>
</evidence>
<sequence>MTEHKPREFFPPLAAGVGLGLTLMGMFLISGHGLGASGFFTNVLAWLGTLAAPDWTEMNSYLGNYLGATHPLNSWLSWELAGAAIGGLAGSLIAGRFRFKIERGPHTSAGARMGFAVGGGILSGFGASLAGGCTSSLGLSGGAVLAVASFVFLIAFFAAGLLVAAVAGRIWQ</sequence>
<protein>
    <submittedName>
        <fullName evidence="10">Uncharacterized protein</fullName>
    </submittedName>
</protein>